<feature type="transmembrane region" description="Helical" evidence="5">
    <location>
        <begin position="161"/>
        <end position="180"/>
    </location>
</feature>
<name>A0AAV5AHU9_9AGAM</name>
<dbReference type="InterPro" id="IPR036259">
    <property type="entry name" value="MFS_trans_sf"/>
</dbReference>
<dbReference type="Pfam" id="PF07690">
    <property type="entry name" value="MFS_1"/>
    <property type="match status" value="2"/>
</dbReference>
<comment type="caution">
    <text evidence="6">The sequence shown here is derived from an EMBL/GenBank/DDBJ whole genome shotgun (WGS) entry which is preliminary data.</text>
</comment>
<dbReference type="InterPro" id="IPR011701">
    <property type="entry name" value="MFS"/>
</dbReference>
<dbReference type="Gene3D" id="1.20.1250.20">
    <property type="entry name" value="MFS general substrate transporter like domains"/>
    <property type="match status" value="3"/>
</dbReference>
<gene>
    <name evidence="6" type="ORF">Clacol_007579</name>
</gene>
<comment type="subcellular location">
    <subcellularLocation>
        <location evidence="1">Membrane</location>
        <topology evidence="1">Multi-pass membrane protein</topology>
    </subcellularLocation>
</comment>
<keyword evidence="4 5" id="KW-0472">Membrane</keyword>
<evidence type="ECO:0000256" key="1">
    <source>
        <dbReference type="ARBA" id="ARBA00004141"/>
    </source>
</evidence>
<evidence type="ECO:0000256" key="4">
    <source>
        <dbReference type="ARBA" id="ARBA00023136"/>
    </source>
</evidence>
<evidence type="ECO:0000313" key="7">
    <source>
        <dbReference type="Proteomes" id="UP001050691"/>
    </source>
</evidence>
<dbReference type="GO" id="GO:0005886">
    <property type="term" value="C:plasma membrane"/>
    <property type="evidence" value="ECO:0007669"/>
    <property type="project" value="TreeGrafter"/>
</dbReference>
<evidence type="ECO:0000256" key="5">
    <source>
        <dbReference type="SAM" id="Phobius"/>
    </source>
</evidence>
<feature type="transmembrane region" description="Helical" evidence="5">
    <location>
        <begin position="759"/>
        <end position="786"/>
    </location>
</feature>
<sequence length="867" mass="95154">MEEQTSLPEKNIRKKFNDLDRSVTDNVIFVDWDSPNNLVNTSPLSSDPENPYNWSKTRKWVINAIGGAFLTLVGMANAGFAISQPSLEKALNVSDSTASLGVVVFTISFGMAPLVLAPFSETYGRRPIYIASALLFWIMFLPVPLAKYWWQGFFVASVARLRFLSLEAIFSFIAFAGTGLGPVAFGYIELTLGYKFVNWILFGLSASVLLIRKAERIRRATGNPNYRAKAEEERSSLHKLIATSLTRPVRLLCREPVLLSFTAIPIVFTELYNFNSGENGLMFLGQIIGPTVGLAMNYWCDKLYVRNVAKKGPEARLYIAMVSGVLLPIGCWMYAWTGTKSIPWIVPAIAICVIYAAMFGIYTACFNYITDSYVIYASSALGGQSAVRLTSGAIFTVLAEPLYNRLGIHLAGTLLAALSAGTVLAVTPFILYHYGAAIRAKSPFAKKLAGLEQLRQPQARSDRSMSLSLETSVNVETTGLLDSDSRQTPLPKLQVSVLLFIFLPESITSTLIYPFIVQESCFFVTEAICVFFWSRMSDRIGRKPVILFGSLSLAAALLSFGFSTTLWSIMASRALQGALNGNIGVARAMLSEVEKPKSILLLTRQSTLQLSFLGKALNRVKLFYGATETRPTRIASVEPTLASSDPTKLSLLYNKRLISVLFNHALLALLDQSYIALLAVFYATPITSGGLGLTPSQIGFILAGTGLFHGIIQPFCFQRFYNRVDPKRLYVICMFMIVPAYACFPLLNNLARIHGLKSAIPWVILVIQILLLLPTYTAFSAMFIFISYASPTKELLGTTNGIAQTVFSSMGAIGPAGVTSLFAISQEKRLLNGYLVYLVMCTIGLLSGFSAYYILPDKPGENVTHTG</sequence>
<feature type="transmembrane region" description="Helical" evidence="5">
    <location>
        <begin position="128"/>
        <end position="149"/>
    </location>
</feature>
<dbReference type="PANTHER" id="PTHR23502">
    <property type="entry name" value="MAJOR FACILITATOR SUPERFAMILY"/>
    <property type="match status" value="1"/>
</dbReference>
<organism evidence="6 7">
    <name type="scientific">Clathrus columnatus</name>
    <dbReference type="NCBI Taxonomy" id="1419009"/>
    <lineage>
        <taxon>Eukaryota</taxon>
        <taxon>Fungi</taxon>
        <taxon>Dikarya</taxon>
        <taxon>Basidiomycota</taxon>
        <taxon>Agaricomycotina</taxon>
        <taxon>Agaricomycetes</taxon>
        <taxon>Phallomycetidae</taxon>
        <taxon>Phallales</taxon>
        <taxon>Clathraceae</taxon>
        <taxon>Clathrus</taxon>
    </lineage>
</organism>
<feature type="transmembrane region" description="Helical" evidence="5">
    <location>
        <begin position="834"/>
        <end position="855"/>
    </location>
</feature>
<dbReference type="PANTHER" id="PTHR23502:SF134">
    <property type="entry name" value="MAJOR FACILITATOR SUPERFAMILY (MFS) PROFILE DOMAIN-CONTAINING PROTEIN-RELATED"/>
    <property type="match status" value="1"/>
</dbReference>
<keyword evidence="2 5" id="KW-0812">Transmembrane</keyword>
<keyword evidence="7" id="KW-1185">Reference proteome</keyword>
<proteinExistence type="predicted"/>
<feature type="transmembrane region" description="Helical" evidence="5">
    <location>
        <begin position="698"/>
        <end position="717"/>
    </location>
</feature>
<feature type="transmembrane region" description="Helical" evidence="5">
    <location>
        <begin position="374"/>
        <end position="398"/>
    </location>
</feature>
<dbReference type="GO" id="GO:0022857">
    <property type="term" value="F:transmembrane transporter activity"/>
    <property type="evidence" value="ECO:0007669"/>
    <property type="project" value="InterPro"/>
</dbReference>
<feature type="transmembrane region" description="Helical" evidence="5">
    <location>
        <begin position="93"/>
        <end position="116"/>
    </location>
</feature>
<evidence type="ECO:0000256" key="2">
    <source>
        <dbReference type="ARBA" id="ARBA00022692"/>
    </source>
</evidence>
<evidence type="ECO:0000256" key="3">
    <source>
        <dbReference type="ARBA" id="ARBA00022989"/>
    </source>
</evidence>
<evidence type="ECO:0000313" key="6">
    <source>
        <dbReference type="EMBL" id="GJJ13327.1"/>
    </source>
</evidence>
<dbReference type="EMBL" id="BPWL01000008">
    <property type="protein sequence ID" value="GJJ13327.1"/>
    <property type="molecule type" value="Genomic_DNA"/>
</dbReference>
<feature type="transmembrane region" description="Helical" evidence="5">
    <location>
        <begin position="60"/>
        <end position="81"/>
    </location>
</feature>
<keyword evidence="3 5" id="KW-1133">Transmembrane helix</keyword>
<feature type="transmembrane region" description="Helical" evidence="5">
    <location>
        <begin position="545"/>
        <end position="569"/>
    </location>
</feature>
<reference evidence="6" key="1">
    <citation type="submission" date="2021-10" db="EMBL/GenBank/DDBJ databases">
        <title>De novo Genome Assembly of Clathrus columnatus (Basidiomycota, Fungi) Using Illumina and Nanopore Sequence Data.</title>
        <authorList>
            <person name="Ogiso-Tanaka E."/>
            <person name="Itagaki H."/>
            <person name="Hosoya T."/>
            <person name="Hosaka K."/>
        </authorList>
    </citation>
    <scope>NUCLEOTIDE SEQUENCE</scope>
    <source>
        <strain evidence="6">MO-923</strain>
    </source>
</reference>
<feature type="transmembrane region" description="Helical" evidence="5">
    <location>
        <begin position="410"/>
        <end position="432"/>
    </location>
</feature>
<feature type="transmembrane region" description="Helical" evidence="5">
    <location>
        <begin position="317"/>
        <end position="336"/>
    </location>
</feature>
<feature type="transmembrane region" description="Helical" evidence="5">
    <location>
        <begin position="729"/>
        <end position="747"/>
    </location>
</feature>
<accession>A0AAV5AHU9</accession>
<protein>
    <recommendedName>
        <fullName evidence="8">MFS general substrate transporter</fullName>
    </recommendedName>
</protein>
<feature type="transmembrane region" description="Helical" evidence="5">
    <location>
        <begin position="657"/>
        <end position="683"/>
    </location>
</feature>
<dbReference type="Proteomes" id="UP001050691">
    <property type="component" value="Unassembled WGS sequence"/>
</dbReference>
<dbReference type="SUPFAM" id="SSF103473">
    <property type="entry name" value="MFS general substrate transporter"/>
    <property type="match status" value="2"/>
</dbReference>
<evidence type="ECO:0008006" key="8">
    <source>
        <dbReference type="Google" id="ProtNLM"/>
    </source>
</evidence>
<dbReference type="AlphaFoldDB" id="A0AAV5AHU9"/>
<feature type="transmembrane region" description="Helical" evidence="5">
    <location>
        <begin position="342"/>
        <end position="362"/>
    </location>
</feature>